<proteinExistence type="predicted"/>
<dbReference type="AlphaFoldDB" id="A0AAW1FBP7"/>
<dbReference type="PANTHER" id="PTHR31020:SF1">
    <property type="entry name" value="TRANSMEMBRANE PROTEIN 174"/>
    <property type="match status" value="1"/>
</dbReference>
<evidence type="ECO:0000313" key="3">
    <source>
        <dbReference type="Proteomes" id="UP001488805"/>
    </source>
</evidence>
<name>A0AAW1FBP7_ZOAVI</name>
<reference evidence="2 3" key="1">
    <citation type="journal article" date="2024" name="Genome Biol. Evol.">
        <title>Chromosome-level genome assembly of the viviparous eelpout Zoarces viviparus.</title>
        <authorList>
            <person name="Fuhrmann N."/>
            <person name="Brasseur M.V."/>
            <person name="Bakowski C.E."/>
            <person name="Podsiadlowski L."/>
            <person name="Prost S."/>
            <person name="Krehenwinkel H."/>
            <person name="Mayer C."/>
        </authorList>
    </citation>
    <scope>NUCLEOTIDE SEQUENCE [LARGE SCALE GENOMIC DNA]</scope>
    <source>
        <strain evidence="2">NO-MEL_2022_Ind0_liver</strain>
    </source>
</reference>
<dbReference type="EMBL" id="JBCEZU010000078">
    <property type="protein sequence ID" value="KAK9532311.1"/>
    <property type="molecule type" value="Genomic_DNA"/>
</dbReference>
<dbReference type="InterPro" id="IPR027835">
    <property type="entry name" value="TMEM174"/>
</dbReference>
<organism evidence="2 3">
    <name type="scientific">Zoarces viviparus</name>
    <name type="common">Viviparous eelpout</name>
    <name type="synonym">Blennius viviparus</name>
    <dbReference type="NCBI Taxonomy" id="48416"/>
    <lineage>
        <taxon>Eukaryota</taxon>
        <taxon>Metazoa</taxon>
        <taxon>Chordata</taxon>
        <taxon>Craniata</taxon>
        <taxon>Vertebrata</taxon>
        <taxon>Euteleostomi</taxon>
        <taxon>Actinopterygii</taxon>
        <taxon>Neopterygii</taxon>
        <taxon>Teleostei</taxon>
        <taxon>Neoteleostei</taxon>
        <taxon>Acanthomorphata</taxon>
        <taxon>Eupercaria</taxon>
        <taxon>Perciformes</taxon>
        <taxon>Cottioidei</taxon>
        <taxon>Zoarcales</taxon>
        <taxon>Zoarcidae</taxon>
        <taxon>Zoarcinae</taxon>
        <taxon>Zoarces</taxon>
    </lineage>
</organism>
<feature type="compositionally biased region" description="Pro residues" evidence="1">
    <location>
        <begin position="24"/>
        <end position="34"/>
    </location>
</feature>
<feature type="region of interest" description="Disordered" evidence="1">
    <location>
        <begin position="1"/>
        <end position="52"/>
    </location>
</feature>
<dbReference type="PANTHER" id="PTHR31020">
    <property type="entry name" value="TRANSMEMBRANE PROTEIN 174"/>
    <property type="match status" value="1"/>
</dbReference>
<sequence>MVVQRPVMETDGAGNPTAILSIPPDDPTQVVPPAPRRRQSTGSLDEEKTRTVLLFSEDQNRPAVLRTVPHPRGRVTFTAMGRHHYRANPNFEWTQLLGPVLISVGGTFVLTSVCKFRILWPCRGTSPSFNKRNVT</sequence>
<evidence type="ECO:0000313" key="2">
    <source>
        <dbReference type="EMBL" id="KAK9532311.1"/>
    </source>
</evidence>
<dbReference type="Pfam" id="PF15029">
    <property type="entry name" value="TMEM174"/>
    <property type="match status" value="1"/>
</dbReference>
<gene>
    <name evidence="2" type="ORF">VZT92_009700</name>
</gene>
<accession>A0AAW1FBP7</accession>
<keyword evidence="3" id="KW-1185">Reference proteome</keyword>
<dbReference type="Proteomes" id="UP001488805">
    <property type="component" value="Unassembled WGS sequence"/>
</dbReference>
<comment type="caution">
    <text evidence="2">The sequence shown here is derived from an EMBL/GenBank/DDBJ whole genome shotgun (WGS) entry which is preliminary data.</text>
</comment>
<evidence type="ECO:0000256" key="1">
    <source>
        <dbReference type="SAM" id="MobiDB-lite"/>
    </source>
</evidence>
<protein>
    <submittedName>
        <fullName evidence="2">Uncharacterized protein</fullName>
    </submittedName>
</protein>